<evidence type="ECO:0000313" key="2">
    <source>
        <dbReference type="Proteomes" id="UP000245962"/>
    </source>
</evidence>
<dbReference type="Proteomes" id="UP000245962">
    <property type="component" value="Unassembled WGS sequence"/>
</dbReference>
<gene>
    <name evidence="1" type="ORF">DDV96_04955</name>
</gene>
<accession>A0A2U0I3C7</accession>
<name>A0A2U0I3C7_9FLAO</name>
<comment type="caution">
    <text evidence="1">The sequence shown here is derived from an EMBL/GenBank/DDBJ whole genome shotgun (WGS) entry which is preliminary data.</text>
</comment>
<proteinExistence type="predicted"/>
<dbReference type="AlphaFoldDB" id="A0A2U0I3C7"/>
<evidence type="ECO:0000313" key="1">
    <source>
        <dbReference type="EMBL" id="PVW15621.1"/>
    </source>
</evidence>
<sequence>MSEFVRPVGITNLYRKHIYEFNKKTIVGYESYNPVYNSTHNQPTSNLVPLDEYIVVWKESGSLFRKLNKIYAKIIHFRNYKKD</sequence>
<keyword evidence="2" id="KW-1185">Reference proteome</keyword>
<dbReference type="EMBL" id="QEHR01000003">
    <property type="protein sequence ID" value="PVW15621.1"/>
    <property type="molecule type" value="Genomic_DNA"/>
</dbReference>
<reference evidence="1 2" key="1">
    <citation type="submission" date="2018-04" db="EMBL/GenBank/DDBJ databases">
        <title>Marixanthomonas spongiae HN-E44 sp. nov., isolated from a marine sponge.</title>
        <authorList>
            <person name="Luo L."/>
            <person name="Zhuang L."/>
        </authorList>
    </citation>
    <scope>NUCLEOTIDE SEQUENCE [LARGE SCALE GENOMIC DNA]</scope>
    <source>
        <strain evidence="1 2">HN-E44</strain>
    </source>
</reference>
<protein>
    <submittedName>
        <fullName evidence="1">Uncharacterized protein</fullName>
    </submittedName>
</protein>
<organism evidence="1 2">
    <name type="scientific">Marixanthomonas spongiae</name>
    <dbReference type="NCBI Taxonomy" id="2174845"/>
    <lineage>
        <taxon>Bacteria</taxon>
        <taxon>Pseudomonadati</taxon>
        <taxon>Bacteroidota</taxon>
        <taxon>Flavobacteriia</taxon>
        <taxon>Flavobacteriales</taxon>
        <taxon>Flavobacteriaceae</taxon>
        <taxon>Marixanthomonas</taxon>
    </lineage>
</organism>